<name>A0A3D8JC51_9HELI</name>
<proteinExistence type="inferred from homology"/>
<dbReference type="InterPro" id="IPR050103">
    <property type="entry name" value="Class-III_PLP-dep_AT"/>
</dbReference>
<dbReference type="Gene3D" id="3.40.640.10">
    <property type="entry name" value="Type I PLP-dependent aspartate aminotransferase-like (Major domain)"/>
    <property type="match status" value="1"/>
</dbReference>
<evidence type="ECO:0000256" key="1">
    <source>
        <dbReference type="ARBA" id="ARBA00001933"/>
    </source>
</evidence>
<sequence length="393" mass="43789">MDTHNLIMQDQEYLLHTYAKKHIYFERALGSILWTKDNQDYIDFGSGIGVCSVGHCNSFLIQNLTEQLHKIIHISNIFGNDLQIKLAKRIVELSGLDARVFFSNSGAEANECAIKIARKFGESQNRYEIITLDSSFHGRTIATLKATGQEKFHQHFGPFPEGFVVAKNLEHVFELIGDKTCAVMLELIQGEGGVCAFDKKQIQQLSSLLKQKGLLLIVDEVQSGVYRSGSFLASQSYGIKPDIITLAKGLGGGIPIGATITTLKNIFTSGDHGSTFGGNFLSMQAGLSVLDILEKEYDNKLIDSRIDVFQSKISELLKTFPHLFSQSTGMGLMLGLQAHNQEIFEKILENSLKERVVVLKSGKNVIRFLPPIIIQKEEIQEGFERFKKACEKI</sequence>
<dbReference type="CDD" id="cd00610">
    <property type="entry name" value="OAT_like"/>
    <property type="match status" value="1"/>
</dbReference>
<gene>
    <name evidence="6" type="ORF">CQA57_01510</name>
</gene>
<keyword evidence="4 5" id="KW-0663">Pyridoxal phosphate</keyword>
<evidence type="ECO:0000313" key="6">
    <source>
        <dbReference type="EMBL" id="RDU74414.1"/>
    </source>
</evidence>
<evidence type="ECO:0000256" key="5">
    <source>
        <dbReference type="RuleBase" id="RU003560"/>
    </source>
</evidence>
<protein>
    <submittedName>
        <fullName evidence="6">Aspartate aminotransferase family protein</fullName>
    </submittedName>
</protein>
<keyword evidence="7" id="KW-1185">Reference proteome</keyword>
<dbReference type="GO" id="GO:0042802">
    <property type="term" value="F:identical protein binding"/>
    <property type="evidence" value="ECO:0007669"/>
    <property type="project" value="TreeGrafter"/>
</dbReference>
<keyword evidence="2 6" id="KW-0032">Aminotransferase</keyword>
<dbReference type="Proteomes" id="UP000256695">
    <property type="component" value="Unassembled WGS sequence"/>
</dbReference>
<evidence type="ECO:0000256" key="4">
    <source>
        <dbReference type="ARBA" id="ARBA00022898"/>
    </source>
</evidence>
<dbReference type="AlphaFoldDB" id="A0A3D8JC51"/>
<dbReference type="SUPFAM" id="SSF53383">
    <property type="entry name" value="PLP-dependent transferases"/>
    <property type="match status" value="1"/>
</dbReference>
<evidence type="ECO:0000313" key="7">
    <source>
        <dbReference type="Proteomes" id="UP000256695"/>
    </source>
</evidence>
<dbReference type="GO" id="GO:0030170">
    <property type="term" value="F:pyridoxal phosphate binding"/>
    <property type="evidence" value="ECO:0007669"/>
    <property type="project" value="InterPro"/>
</dbReference>
<dbReference type="PANTHER" id="PTHR11986:SF79">
    <property type="entry name" value="ACETYLORNITHINE AMINOTRANSFERASE, MITOCHONDRIAL"/>
    <property type="match status" value="1"/>
</dbReference>
<dbReference type="PANTHER" id="PTHR11986">
    <property type="entry name" value="AMINOTRANSFERASE CLASS III"/>
    <property type="match status" value="1"/>
</dbReference>
<dbReference type="NCBIfam" id="NF002325">
    <property type="entry name" value="PRK01278.1"/>
    <property type="match status" value="1"/>
</dbReference>
<evidence type="ECO:0000256" key="3">
    <source>
        <dbReference type="ARBA" id="ARBA00022679"/>
    </source>
</evidence>
<dbReference type="InterPro" id="IPR015422">
    <property type="entry name" value="PyrdxlP-dep_Trfase_small"/>
</dbReference>
<dbReference type="Pfam" id="PF00202">
    <property type="entry name" value="Aminotran_3"/>
    <property type="match status" value="1"/>
</dbReference>
<dbReference type="EMBL" id="NXLX01000002">
    <property type="protein sequence ID" value="RDU74414.1"/>
    <property type="molecule type" value="Genomic_DNA"/>
</dbReference>
<dbReference type="GO" id="GO:0008483">
    <property type="term" value="F:transaminase activity"/>
    <property type="evidence" value="ECO:0007669"/>
    <property type="project" value="UniProtKB-KW"/>
</dbReference>
<dbReference type="Gene3D" id="3.90.1150.10">
    <property type="entry name" value="Aspartate Aminotransferase, domain 1"/>
    <property type="match status" value="1"/>
</dbReference>
<keyword evidence="3 6" id="KW-0808">Transferase</keyword>
<dbReference type="InterPro" id="IPR015421">
    <property type="entry name" value="PyrdxlP-dep_Trfase_major"/>
</dbReference>
<comment type="similarity">
    <text evidence="5">Belongs to the class-III pyridoxal-phosphate-dependent aminotransferase family.</text>
</comment>
<dbReference type="InterPro" id="IPR005814">
    <property type="entry name" value="Aminotrans_3"/>
</dbReference>
<comment type="cofactor">
    <cofactor evidence="1">
        <name>pyridoxal 5'-phosphate</name>
        <dbReference type="ChEBI" id="CHEBI:597326"/>
    </cofactor>
</comment>
<dbReference type="InterPro" id="IPR049704">
    <property type="entry name" value="Aminotrans_3_PPA_site"/>
</dbReference>
<dbReference type="RefSeq" id="WP_115578469.1">
    <property type="nucleotide sequence ID" value="NZ_NXLX01000002.1"/>
</dbReference>
<evidence type="ECO:0000256" key="2">
    <source>
        <dbReference type="ARBA" id="ARBA00022576"/>
    </source>
</evidence>
<comment type="caution">
    <text evidence="6">The sequence shown here is derived from an EMBL/GenBank/DDBJ whole genome shotgun (WGS) entry which is preliminary data.</text>
</comment>
<dbReference type="FunFam" id="3.40.640.10:FF:000004">
    <property type="entry name" value="Acetylornithine aminotransferase"/>
    <property type="match status" value="1"/>
</dbReference>
<organism evidence="6 7">
    <name type="scientific">Helicobacter anseris</name>
    <dbReference type="NCBI Taxonomy" id="375926"/>
    <lineage>
        <taxon>Bacteria</taxon>
        <taxon>Pseudomonadati</taxon>
        <taxon>Campylobacterota</taxon>
        <taxon>Epsilonproteobacteria</taxon>
        <taxon>Campylobacterales</taxon>
        <taxon>Helicobacteraceae</taxon>
        <taxon>Helicobacter</taxon>
    </lineage>
</organism>
<reference evidence="6 7" key="1">
    <citation type="submission" date="2018-04" db="EMBL/GenBank/DDBJ databases">
        <title>Novel Campyloabacter and Helicobacter Species and Strains.</title>
        <authorList>
            <person name="Mannion A.J."/>
            <person name="Shen Z."/>
            <person name="Fox J.G."/>
        </authorList>
    </citation>
    <scope>NUCLEOTIDE SEQUENCE [LARGE SCALE GENOMIC DNA]</scope>
    <source>
        <strain evidence="6 7">MIT 04-9362</strain>
    </source>
</reference>
<dbReference type="PIRSF" id="PIRSF000521">
    <property type="entry name" value="Transaminase_4ab_Lys_Orn"/>
    <property type="match status" value="1"/>
</dbReference>
<accession>A0A3D8JC51</accession>
<dbReference type="PROSITE" id="PS00600">
    <property type="entry name" value="AA_TRANSFER_CLASS_3"/>
    <property type="match status" value="1"/>
</dbReference>
<dbReference type="InterPro" id="IPR015424">
    <property type="entry name" value="PyrdxlP-dep_Trfase"/>
</dbReference>
<dbReference type="OrthoDB" id="9801834at2"/>